<dbReference type="Proteomes" id="UP000532162">
    <property type="component" value="Unassembled WGS sequence"/>
</dbReference>
<reference evidence="1 2" key="1">
    <citation type="submission" date="2020-07" db="EMBL/GenBank/DDBJ databases">
        <authorList>
            <person name="Sun Q."/>
        </authorList>
    </citation>
    <scope>NUCLEOTIDE SEQUENCE [LARGE SCALE GENOMIC DNA]</scope>
    <source>
        <strain evidence="1 2">WYCCWR 11290</strain>
    </source>
</reference>
<gene>
    <name evidence="1" type="ORF">HX900_29350</name>
</gene>
<name>A0A7Z0UG58_9HYPH</name>
<dbReference type="EMBL" id="JACCPJ010000012">
    <property type="protein sequence ID" value="NZD65188.1"/>
    <property type="molecule type" value="Genomic_DNA"/>
</dbReference>
<accession>A0A7Z0UG58</accession>
<dbReference type="RefSeq" id="WP_180696747.1">
    <property type="nucleotide sequence ID" value="NZ_JACCPJ010000012.1"/>
</dbReference>
<dbReference type="AlphaFoldDB" id="A0A7Z0UG58"/>
<protein>
    <submittedName>
        <fullName evidence="1">Uncharacterized protein</fullName>
    </submittedName>
</protein>
<comment type="caution">
    <text evidence="1">The sequence shown here is derived from an EMBL/GenBank/DDBJ whole genome shotgun (WGS) entry which is preliminary data.</text>
</comment>
<proteinExistence type="predicted"/>
<organism evidence="1 2">
    <name type="scientific">Rhizobium changzhiense</name>
    <dbReference type="NCBI Taxonomy" id="2692317"/>
    <lineage>
        <taxon>Bacteria</taxon>
        <taxon>Pseudomonadati</taxon>
        <taxon>Pseudomonadota</taxon>
        <taxon>Alphaproteobacteria</taxon>
        <taxon>Hyphomicrobiales</taxon>
        <taxon>Rhizobiaceae</taxon>
        <taxon>Rhizobium/Agrobacterium group</taxon>
        <taxon>Rhizobium</taxon>
    </lineage>
</organism>
<evidence type="ECO:0000313" key="1">
    <source>
        <dbReference type="EMBL" id="NZD65188.1"/>
    </source>
</evidence>
<evidence type="ECO:0000313" key="2">
    <source>
        <dbReference type="Proteomes" id="UP000532162"/>
    </source>
</evidence>
<sequence length="140" mass="15938">MDGNYSFLPPNGHPPFDGVDVHDDGKKLLFILGESGLLETAPRALRFEYIEKAPIESFLLLELRQMQPTGVYESVDEYSEQVARIDGEDYDYSLMEHGIWHHDEDGNEVPIPEYAKTVLRLSISWDLSVAFRGERRPGAI</sequence>